<dbReference type="AlphaFoldDB" id="K1JPF6"/>
<evidence type="ECO:0000313" key="1">
    <source>
        <dbReference type="EMBL" id="EKB28538.1"/>
    </source>
</evidence>
<keyword evidence="2" id="KW-1185">Reference proteome</keyword>
<dbReference type="EMBL" id="AGWR01000014">
    <property type="protein sequence ID" value="EKB28538.1"/>
    <property type="molecule type" value="Genomic_DNA"/>
</dbReference>
<dbReference type="Gene3D" id="1.20.1050.10">
    <property type="match status" value="1"/>
</dbReference>
<gene>
    <name evidence="1" type="ORF">HMPREF1171_01772</name>
</gene>
<name>K1JPF6_9GAMM</name>
<accession>K1JPF6</accession>
<protein>
    <submittedName>
        <fullName evidence="1">Uncharacterized protein</fullName>
    </submittedName>
</protein>
<proteinExistence type="predicted"/>
<organism evidence="1 2">
    <name type="scientific">Aeromonas dhakensis</name>
    <dbReference type="NCBI Taxonomy" id="196024"/>
    <lineage>
        <taxon>Bacteria</taxon>
        <taxon>Pseudomonadati</taxon>
        <taxon>Pseudomonadota</taxon>
        <taxon>Gammaproteobacteria</taxon>
        <taxon>Aeromonadales</taxon>
        <taxon>Aeromonadaceae</taxon>
        <taxon>Aeromonas</taxon>
    </lineage>
</organism>
<dbReference type="HOGENOM" id="CLU_3362788_0_0_6"/>
<sequence length="35" mass="3881">MTRDDLPTINRIIANCEQLQAFIKASPANQPDAQP</sequence>
<comment type="caution">
    <text evidence="1">The sequence shown here is derived from an EMBL/GenBank/DDBJ whole genome shotgun (WGS) entry which is preliminary data.</text>
</comment>
<dbReference type="Proteomes" id="UP000005149">
    <property type="component" value="Unassembled WGS sequence"/>
</dbReference>
<evidence type="ECO:0000313" key="2">
    <source>
        <dbReference type="Proteomes" id="UP000005149"/>
    </source>
</evidence>
<reference evidence="1 2" key="1">
    <citation type="submission" date="2012-06" db="EMBL/GenBank/DDBJ databases">
        <title>The Genome Sequence of Aeromonas hydrophila SSU.</title>
        <authorList>
            <consortium name="The Broad Institute Genome Sequencing Platform"/>
            <person name="Earl A."/>
            <person name="Ward D."/>
            <person name="Feldgarden M."/>
            <person name="Gevers D."/>
            <person name="Chopra A."/>
            <person name="Walker B."/>
            <person name="Young S.K."/>
            <person name="Zeng Q."/>
            <person name="Gargeya S."/>
            <person name="Fitzgerald M."/>
            <person name="Haas B."/>
            <person name="Abouelleil A."/>
            <person name="Alvarado L."/>
            <person name="Arachchi H.M."/>
            <person name="Berlin A.M."/>
            <person name="Chapman S.B."/>
            <person name="Goldberg J."/>
            <person name="Griggs A."/>
            <person name="Gujja S."/>
            <person name="Hansen M."/>
            <person name="Howarth C."/>
            <person name="Imamovic A."/>
            <person name="Larimer J."/>
            <person name="McCowan C."/>
            <person name="Montmayeur A."/>
            <person name="Murphy C."/>
            <person name="Neiman D."/>
            <person name="Pearson M."/>
            <person name="Priest M."/>
            <person name="Roberts A."/>
            <person name="Saif S."/>
            <person name="Shea T."/>
            <person name="Sisk P."/>
            <person name="Sykes S."/>
            <person name="Wortman J."/>
            <person name="Nusbaum C."/>
            <person name="Birren B."/>
        </authorList>
    </citation>
    <scope>NUCLEOTIDE SEQUENCE [LARGE SCALE GENOMIC DNA]</scope>
    <source>
        <strain evidence="1 2">SSU</strain>
    </source>
</reference>